<dbReference type="InterPro" id="IPR056729">
    <property type="entry name" value="GMPPB_C"/>
</dbReference>
<name>A0ABT2EIB0_9BACT</name>
<gene>
    <name evidence="4" type="ORF">M2350_000089</name>
</gene>
<keyword evidence="2" id="KW-0012">Acyltransferase</keyword>
<evidence type="ECO:0000259" key="3">
    <source>
        <dbReference type="Pfam" id="PF25087"/>
    </source>
</evidence>
<dbReference type="EMBL" id="JANUCP010000001">
    <property type="protein sequence ID" value="MCS3917692.1"/>
    <property type="molecule type" value="Genomic_DNA"/>
</dbReference>
<evidence type="ECO:0000256" key="1">
    <source>
        <dbReference type="ARBA" id="ARBA00022679"/>
    </source>
</evidence>
<sequence>MDERLKPEHYFDLSKFAHRELFDGVKFVWEVIPKISDYLRNIVKPEIRGTVMEGAFVDGQVFIDEGTVVEPGAVVFGPAYIGKNCVIRSGAYIRGDVLVGDGAVLGHASEFKNCVLMDGAQCPHFNYVGDSVLGFKSHLAAGVIVSNLKITRDEIVVKLDGTEYPTGLRKFGAIVGDEAEIGCNAVINPGTLIGKKVLSYPLTSLRGYYPPKSVVKVRQSLELVERR</sequence>
<dbReference type="Pfam" id="PF25087">
    <property type="entry name" value="GMPPB_C"/>
    <property type="match status" value="1"/>
</dbReference>
<dbReference type="Proteomes" id="UP001204798">
    <property type="component" value="Unassembled WGS sequence"/>
</dbReference>
<dbReference type="PANTHER" id="PTHR43584">
    <property type="entry name" value="NUCLEOTIDYL TRANSFERASE"/>
    <property type="match status" value="1"/>
</dbReference>
<dbReference type="SUPFAM" id="SSF51161">
    <property type="entry name" value="Trimeric LpxA-like enzymes"/>
    <property type="match status" value="1"/>
</dbReference>
<dbReference type="InterPro" id="IPR050065">
    <property type="entry name" value="GlmU-like"/>
</dbReference>
<organism evidence="4 5">
    <name type="scientific">Candidatus Fervidibacter sacchari</name>
    <dbReference type="NCBI Taxonomy" id="1448929"/>
    <lineage>
        <taxon>Bacteria</taxon>
        <taxon>Candidatus Fervidibacterota</taxon>
        <taxon>Candidatus Fervidibacter</taxon>
    </lineage>
</organism>
<dbReference type="InterPro" id="IPR011004">
    <property type="entry name" value="Trimer_LpxA-like_sf"/>
</dbReference>
<keyword evidence="1" id="KW-0808">Transferase</keyword>
<feature type="domain" description="Mannose-1-phosphate guanyltransferase C-terminal" evidence="3">
    <location>
        <begin position="76"/>
        <end position="158"/>
    </location>
</feature>
<dbReference type="RefSeq" id="WP_259092032.1">
    <property type="nucleotide sequence ID" value="NZ_CP130454.1"/>
</dbReference>
<evidence type="ECO:0000313" key="5">
    <source>
        <dbReference type="Proteomes" id="UP001204798"/>
    </source>
</evidence>
<evidence type="ECO:0000313" key="4">
    <source>
        <dbReference type="EMBL" id="MCS3917692.1"/>
    </source>
</evidence>
<dbReference type="PANTHER" id="PTHR43584:SF8">
    <property type="entry name" value="N-ACETYLMURAMATE ALPHA-1-PHOSPHATE URIDYLYLTRANSFERASE"/>
    <property type="match status" value="1"/>
</dbReference>
<reference evidence="4 5" key="1">
    <citation type="submission" date="2022-08" db="EMBL/GenBank/DDBJ databases">
        <title>Bacterial and archaeal communities from various locations to study Microbial Dark Matter (Phase II).</title>
        <authorList>
            <person name="Stepanauskas R."/>
        </authorList>
    </citation>
    <scope>NUCLEOTIDE SEQUENCE [LARGE SCALE GENOMIC DNA]</scope>
    <source>
        <strain evidence="4 5">PD1</strain>
    </source>
</reference>
<comment type="caution">
    <text evidence="4">The sequence shown here is derived from an EMBL/GenBank/DDBJ whole genome shotgun (WGS) entry which is preliminary data.</text>
</comment>
<proteinExistence type="predicted"/>
<dbReference type="Gene3D" id="2.160.10.10">
    <property type="entry name" value="Hexapeptide repeat proteins"/>
    <property type="match status" value="1"/>
</dbReference>
<protein>
    <submittedName>
        <fullName evidence="4">NDP-sugar pyrophosphorylase family protein</fullName>
    </submittedName>
</protein>
<keyword evidence="5" id="KW-1185">Reference proteome</keyword>
<evidence type="ECO:0000256" key="2">
    <source>
        <dbReference type="ARBA" id="ARBA00023315"/>
    </source>
</evidence>
<accession>A0ABT2EIB0</accession>